<dbReference type="PANTHER" id="PTHR30185:SF13">
    <property type="entry name" value="LICABCH OPERON REGULATOR-RELATED"/>
    <property type="match status" value="1"/>
</dbReference>
<name>A0A7Z0M4X8_9STRE</name>
<sequence length="617" mass="72745">MRKELSEKLQFLDRKPRLKTLFLLLFRSEGYVTSESIAAKLSVSSRTIKSDLAELKIALADIGDIVAKRAHGFKLVIHNSQLEQHIKEIFQIFPTSKIENSRDAHVLYILRRLLTSLQELRIEDFQRELLTTHSLTEELREVKKMLERYQLKLVTRPKHGMAIVGPRFKKLMLTVRVYRYFDMYFQTYSGISRYDELFECSVEDREKIRKIVLVSITKSRIVFSDLNLERFILYLIYLRNNLSKEPFDLPDIPFEVELTDEYRLVVEILNKLSNVLSGFDFSQEEIILLSYIAVISTDLYRFADCSTENYNALIPLAREGRNFLMKELSRYLRVDFFEDYTCFKDSFKIMIPISLKMFLGVSDSIDIRYRDFSSSNSNPVLRFYIQALSKKFYSQFGYEFSNRELDLLFTTFLGVLNRIVLDVRRLNLAIIAIDGRLSTQQLKFNLKHYFDDFIDKIETKTLYELNFLKEKQYDYYICSGIGEQLSIPWEPKYFVSDDVAEFDYDDSFKKIFFDAYSYDRVLPPISISQTEMFGHSDGDVIDVEKGEVKIRFLIHLDSEKEKICVYRDHMSQYIISVAVDVRDNFQKLKMLLNVLNSMVEASDILLKENVTYRDLLS</sequence>
<accession>A0A7Z0M4X8</accession>
<dbReference type="InterPro" id="IPR050661">
    <property type="entry name" value="BglG_antiterminators"/>
</dbReference>
<proteinExistence type="predicted"/>
<dbReference type="AlphaFoldDB" id="A0A7Z0M4X8"/>
<evidence type="ECO:0000259" key="1">
    <source>
        <dbReference type="Pfam" id="PF08279"/>
    </source>
</evidence>
<reference evidence="2 3" key="1">
    <citation type="submission" date="2020-07" db="EMBL/GenBank/DDBJ databases">
        <title>MOT database genomes.</title>
        <authorList>
            <person name="Joseph S."/>
            <person name="Aduse-Opoku J."/>
            <person name="Hashim A."/>
            <person name="Wade W."/>
            <person name="Curtis M."/>
        </authorList>
    </citation>
    <scope>NUCLEOTIDE SEQUENCE [LARGE SCALE GENOMIC DNA]</scope>
    <source>
        <strain evidence="2 3">STR</strain>
    </source>
</reference>
<dbReference type="Pfam" id="PF08279">
    <property type="entry name" value="HTH_11"/>
    <property type="match status" value="1"/>
</dbReference>
<feature type="domain" description="Helix-turn-helix type 11" evidence="1">
    <location>
        <begin position="17"/>
        <end position="69"/>
    </location>
</feature>
<evidence type="ECO:0000313" key="2">
    <source>
        <dbReference type="EMBL" id="NYS95909.1"/>
    </source>
</evidence>
<gene>
    <name evidence="2" type="ORF">HZY94_01620</name>
</gene>
<dbReference type="Gene3D" id="1.10.10.10">
    <property type="entry name" value="Winged helix-like DNA-binding domain superfamily/Winged helix DNA-binding domain"/>
    <property type="match status" value="1"/>
</dbReference>
<dbReference type="InterPro" id="IPR036388">
    <property type="entry name" value="WH-like_DNA-bd_sf"/>
</dbReference>
<dbReference type="RefSeq" id="WP_179924746.1">
    <property type="nucleotide sequence ID" value="NZ_JACBXX010000058.1"/>
</dbReference>
<dbReference type="Proteomes" id="UP000589521">
    <property type="component" value="Unassembled WGS sequence"/>
</dbReference>
<dbReference type="PANTHER" id="PTHR30185">
    <property type="entry name" value="CRYPTIC BETA-GLUCOSIDE BGL OPERON ANTITERMINATOR"/>
    <property type="match status" value="1"/>
</dbReference>
<dbReference type="InterPro" id="IPR013196">
    <property type="entry name" value="HTH_11"/>
</dbReference>
<comment type="caution">
    <text evidence="2">The sequence shown here is derived from an EMBL/GenBank/DDBJ whole genome shotgun (WGS) entry which is preliminary data.</text>
</comment>
<organism evidence="2 3">
    <name type="scientific">Streptococcus danieliae</name>
    <dbReference type="NCBI Taxonomy" id="747656"/>
    <lineage>
        <taxon>Bacteria</taxon>
        <taxon>Bacillati</taxon>
        <taxon>Bacillota</taxon>
        <taxon>Bacilli</taxon>
        <taxon>Lactobacillales</taxon>
        <taxon>Streptococcaceae</taxon>
        <taxon>Streptococcus</taxon>
    </lineage>
</organism>
<protein>
    <submittedName>
        <fullName evidence="2">HTH domain-containing protein</fullName>
    </submittedName>
</protein>
<evidence type="ECO:0000313" key="3">
    <source>
        <dbReference type="Proteomes" id="UP000589521"/>
    </source>
</evidence>
<dbReference type="EMBL" id="JACBXX010000058">
    <property type="protein sequence ID" value="NYS95909.1"/>
    <property type="molecule type" value="Genomic_DNA"/>
</dbReference>